<dbReference type="STRING" id="1563681.BFP71_16440"/>
<keyword evidence="4" id="KW-1185">Reference proteome</keyword>
<evidence type="ECO:0000256" key="1">
    <source>
        <dbReference type="ARBA" id="ARBA00010272"/>
    </source>
</evidence>
<protein>
    <recommendedName>
        <fullName evidence="2">Thiamine-binding protein domain-containing protein</fullName>
    </recommendedName>
</protein>
<organism evidence="3 4">
    <name type="scientific">Roseivirga misakiensis</name>
    <dbReference type="NCBI Taxonomy" id="1563681"/>
    <lineage>
        <taxon>Bacteria</taxon>
        <taxon>Pseudomonadati</taxon>
        <taxon>Bacteroidota</taxon>
        <taxon>Cytophagia</taxon>
        <taxon>Cytophagales</taxon>
        <taxon>Roseivirgaceae</taxon>
        <taxon>Roseivirga</taxon>
    </lineage>
</organism>
<dbReference type="PANTHER" id="PTHR33777">
    <property type="entry name" value="UPF0045 PROTEIN ECM15"/>
    <property type="match status" value="1"/>
</dbReference>
<evidence type="ECO:0000313" key="4">
    <source>
        <dbReference type="Proteomes" id="UP000095552"/>
    </source>
</evidence>
<accession>A0A1E5T0W8</accession>
<dbReference type="AlphaFoldDB" id="A0A1E5T0W8"/>
<dbReference type="Proteomes" id="UP000095552">
    <property type="component" value="Unassembled WGS sequence"/>
</dbReference>
<evidence type="ECO:0000259" key="2">
    <source>
        <dbReference type="Pfam" id="PF01910"/>
    </source>
</evidence>
<name>A0A1E5T0W8_9BACT</name>
<feature type="domain" description="Thiamine-binding protein" evidence="2">
    <location>
        <begin position="8"/>
        <end position="93"/>
    </location>
</feature>
<comment type="similarity">
    <text evidence="1">Belongs to the UPF0045 family.</text>
</comment>
<dbReference type="RefSeq" id="WP_069836513.1">
    <property type="nucleotide sequence ID" value="NZ_MDGQ01000005.1"/>
</dbReference>
<dbReference type="InterPro" id="IPR002767">
    <property type="entry name" value="Thiamine_BP"/>
</dbReference>
<gene>
    <name evidence="3" type="ORF">BFP71_16440</name>
</gene>
<reference evidence="3 4" key="1">
    <citation type="submission" date="2016-08" db="EMBL/GenBank/DDBJ databases">
        <title>Draft genome of Fabibacter sp. strain SK-8.</title>
        <authorList>
            <person name="Wong S.-K."/>
            <person name="Hamasaki K."/>
            <person name="Yoshizawa S."/>
        </authorList>
    </citation>
    <scope>NUCLEOTIDE SEQUENCE [LARGE SCALE GENOMIC DNA]</scope>
    <source>
        <strain evidence="3 4">SK-8</strain>
    </source>
</reference>
<dbReference type="InterPro" id="IPR051614">
    <property type="entry name" value="UPF0045_domain"/>
</dbReference>
<dbReference type="InterPro" id="IPR029756">
    <property type="entry name" value="MTH1187/YkoF-like"/>
</dbReference>
<dbReference type="GO" id="GO:0005829">
    <property type="term" value="C:cytosol"/>
    <property type="evidence" value="ECO:0007669"/>
    <property type="project" value="TreeGrafter"/>
</dbReference>
<dbReference type="PANTHER" id="PTHR33777:SF1">
    <property type="entry name" value="UPF0045 PROTEIN ECM15"/>
    <property type="match status" value="1"/>
</dbReference>
<sequence>MHQINLGIQVVPIAAADQGYPIIDECIALIQKSGISYTVTPFETVLEGNYKEIMSLVHDIYERANTLSPETVINIRIHSKQNKDVVAKDKTDKF</sequence>
<evidence type="ECO:0000313" key="3">
    <source>
        <dbReference type="EMBL" id="OEK05009.1"/>
    </source>
</evidence>
<dbReference type="Pfam" id="PF01910">
    <property type="entry name" value="Thiamine_BP"/>
    <property type="match status" value="1"/>
</dbReference>
<proteinExistence type="inferred from homology"/>
<dbReference type="EMBL" id="MDGQ01000005">
    <property type="protein sequence ID" value="OEK05009.1"/>
    <property type="molecule type" value="Genomic_DNA"/>
</dbReference>
<dbReference type="Gene3D" id="3.30.70.930">
    <property type="match status" value="1"/>
</dbReference>
<comment type="caution">
    <text evidence="3">The sequence shown here is derived from an EMBL/GenBank/DDBJ whole genome shotgun (WGS) entry which is preliminary data.</text>
</comment>
<dbReference type="SUPFAM" id="SSF89957">
    <property type="entry name" value="MTH1187/YkoF-like"/>
    <property type="match status" value="1"/>
</dbReference>
<dbReference type="OrthoDB" id="5886358at2"/>